<keyword evidence="5" id="KW-1185">Reference proteome</keyword>
<accession>A0A1H7HFW4</accession>
<feature type="transmembrane region" description="Helical" evidence="1">
    <location>
        <begin position="38"/>
        <end position="58"/>
    </location>
</feature>
<evidence type="ECO:0000259" key="2">
    <source>
        <dbReference type="Pfam" id="PF03713"/>
    </source>
</evidence>
<reference evidence="4 5" key="1">
    <citation type="submission" date="2016-10" db="EMBL/GenBank/DDBJ databases">
        <authorList>
            <person name="de Groot N.N."/>
        </authorList>
    </citation>
    <scope>NUCLEOTIDE SEQUENCE [LARGE SCALE GENOMIC DNA]</scope>
    <source>
        <strain evidence="4 5">DSM 14858</strain>
    </source>
</reference>
<evidence type="ECO:0000313" key="4">
    <source>
        <dbReference type="EMBL" id="SEK47135.1"/>
    </source>
</evidence>
<dbReference type="Pfam" id="PF03713">
    <property type="entry name" value="DUF305"/>
    <property type="match status" value="1"/>
</dbReference>
<keyword evidence="1" id="KW-0472">Membrane</keyword>
<dbReference type="Gene3D" id="1.20.1260.10">
    <property type="match status" value="1"/>
</dbReference>
<dbReference type="OrthoDB" id="517560at2"/>
<dbReference type="STRING" id="188906.SAMN04488526_0650"/>
<evidence type="ECO:0000313" key="5">
    <source>
        <dbReference type="Proteomes" id="UP000199283"/>
    </source>
</evidence>
<dbReference type="InterPro" id="IPR012347">
    <property type="entry name" value="Ferritin-like"/>
</dbReference>
<dbReference type="EMBL" id="FNZQ01000001">
    <property type="protein sequence ID" value="SEK47135.1"/>
    <property type="molecule type" value="Genomic_DNA"/>
</dbReference>
<proteinExistence type="predicted"/>
<dbReference type="Pfam" id="PF20402">
    <property type="entry name" value="DUF6692"/>
    <property type="match status" value="1"/>
</dbReference>
<name>A0A1H7HFW4_9RHOB</name>
<evidence type="ECO:0000259" key="3">
    <source>
        <dbReference type="Pfam" id="PF20402"/>
    </source>
</evidence>
<evidence type="ECO:0000256" key="1">
    <source>
        <dbReference type="SAM" id="Phobius"/>
    </source>
</evidence>
<dbReference type="InterPro" id="IPR046514">
    <property type="entry name" value="DUF6692"/>
</dbReference>
<organism evidence="4 5">
    <name type="scientific">Jannaschia helgolandensis</name>
    <dbReference type="NCBI Taxonomy" id="188906"/>
    <lineage>
        <taxon>Bacteria</taxon>
        <taxon>Pseudomonadati</taxon>
        <taxon>Pseudomonadota</taxon>
        <taxon>Alphaproteobacteria</taxon>
        <taxon>Rhodobacterales</taxon>
        <taxon>Roseobacteraceae</taxon>
        <taxon>Jannaschia</taxon>
    </lineage>
</organism>
<dbReference type="Proteomes" id="UP000199283">
    <property type="component" value="Unassembled WGS sequence"/>
</dbReference>
<dbReference type="InterPro" id="IPR005183">
    <property type="entry name" value="DUF305_CopM-like"/>
</dbReference>
<feature type="domain" description="DUF305" evidence="2">
    <location>
        <begin position="92"/>
        <end position="141"/>
    </location>
</feature>
<feature type="domain" description="DUF6692" evidence="3">
    <location>
        <begin position="154"/>
        <end position="280"/>
    </location>
</feature>
<keyword evidence="1" id="KW-1133">Transmembrane helix</keyword>
<feature type="transmembrane region" description="Helical" evidence="1">
    <location>
        <begin position="64"/>
        <end position="84"/>
    </location>
</feature>
<dbReference type="RefSeq" id="WP_092759702.1">
    <property type="nucleotide sequence ID" value="NZ_FNZQ01000001.1"/>
</dbReference>
<gene>
    <name evidence="4" type="ORF">SAMN04488526_0650</name>
</gene>
<dbReference type="AlphaFoldDB" id="A0A1H7HFW4"/>
<feature type="transmembrane region" description="Helical" evidence="1">
    <location>
        <begin position="6"/>
        <end position="26"/>
    </location>
</feature>
<sequence length="281" mass="30878">MSYWRFLGMIVTSTIVMYGLMYANSYAWEHLYYSESRVYMALYMGAMMAVIMLLFMLSMYSDKMINLAIFGGSAIVFAGALYLFRSQDTIGDQAWMKAMIPHHSIAILTSRRAEITDPRVAKLAEEIVVAQNREISEMRWMIEDIDRNGEAGADALLGKSDAEAPVETIAEALATPVIAGIRPDPMTEEEITRALGTDATCRFERAVDADPIFATADGRGVAKISGSLILLEGDAATMEAEGIRMTLTPPDSDEGEGADLIFDLMTEPALRVGFDGYLTCN</sequence>
<protein>
    <submittedName>
        <fullName evidence="4">Uncharacterized protein</fullName>
    </submittedName>
</protein>
<keyword evidence="1" id="KW-0812">Transmembrane</keyword>